<protein>
    <submittedName>
        <fullName evidence="3">Protein kinase domain-containing protein</fullName>
    </submittedName>
</protein>
<dbReference type="GO" id="GO:0007399">
    <property type="term" value="P:nervous system development"/>
    <property type="evidence" value="ECO:0007669"/>
    <property type="project" value="TreeGrafter"/>
</dbReference>
<dbReference type="PANTHER" id="PTHR24416:SF564">
    <property type="entry name" value="MACROPHAGE-STIMULATING PROTEIN RECEPTOR"/>
    <property type="match status" value="1"/>
</dbReference>
<dbReference type="Pfam" id="PF07714">
    <property type="entry name" value="PK_Tyr_Ser-Thr"/>
    <property type="match status" value="1"/>
</dbReference>
<evidence type="ECO:0000259" key="1">
    <source>
        <dbReference type="PROSITE" id="PS50011"/>
    </source>
</evidence>
<accession>A0A914YP49</accession>
<dbReference type="InterPro" id="IPR050122">
    <property type="entry name" value="RTK"/>
</dbReference>
<dbReference type="SUPFAM" id="SSF56112">
    <property type="entry name" value="Protein kinase-like (PK-like)"/>
    <property type="match status" value="1"/>
</dbReference>
<keyword evidence="2" id="KW-1185">Reference proteome</keyword>
<dbReference type="AlphaFoldDB" id="A0A914YP49"/>
<dbReference type="InterPro" id="IPR011009">
    <property type="entry name" value="Kinase-like_dom_sf"/>
</dbReference>
<dbReference type="GO" id="GO:0005886">
    <property type="term" value="C:plasma membrane"/>
    <property type="evidence" value="ECO:0007669"/>
    <property type="project" value="TreeGrafter"/>
</dbReference>
<dbReference type="PANTHER" id="PTHR24416">
    <property type="entry name" value="TYROSINE-PROTEIN KINASE RECEPTOR"/>
    <property type="match status" value="1"/>
</dbReference>
<dbReference type="Proteomes" id="UP000887577">
    <property type="component" value="Unplaced"/>
</dbReference>
<reference evidence="3" key="1">
    <citation type="submission" date="2022-11" db="UniProtKB">
        <authorList>
            <consortium name="WormBaseParasite"/>
        </authorList>
    </citation>
    <scope>IDENTIFICATION</scope>
</reference>
<dbReference type="Gene3D" id="1.10.510.10">
    <property type="entry name" value="Transferase(Phosphotransferase) domain 1"/>
    <property type="match status" value="1"/>
</dbReference>
<dbReference type="PROSITE" id="PS50011">
    <property type="entry name" value="PROTEIN_KINASE_DOM"/>
    <property type="match status" value="1"/>
</dbReference>
<dbReference type="GO" id="GO:0043235">
    <property type="term" value="C:receptor complex"/>
    <property type="evidence" value="ECO:0007669"/>
    <property type="project" value="TreeGrafter"/>
</dbReference>
<dbReference type="GO" id="GO:0007169">
    <property type="term" value="P:cell surface receptor protein tyrosine kinase signaling pathway"/>
    <property type="evidence" value="ECO:0007669"/>
    <property type="project" value="TreeGrafter"/>
</dbReference>
<dbReference type="GO" id="GO:0005524">
    <property type="term" value="F:ATP binding"/>
    <property type="evidence" value="ECO:0007669"/>
    <property type="project" value="InterPro"/>
</dbReference>
<dbReference type="InterPro" id="IPR020635">
    <property type="entry name" value="Tyr_kinase_cat_dom"/>
</dbReference>
<dbReference type="GO" id="GO:0004714">
    <property type="term" value="F:transmembrane receptor protein tyrosine kinase activity"/>
    <property type="evidence" value="ECO:0007669"/>
    <property type="project" value="TreeGrafter"/>
</dbReference>
<organism evidence="2 3">
    <name type="scientific">Panagrolaimus superbus</name>
    <dbReference type="NCBI Taxonomy" id="310955"/>
    <lineage>
        <taxon>Eukaryota</taxon>
        <taxon>Metazoa</taxon>
        <taxon>Ecdysozoa</taxon>
        <taxon>Nematoda</taxon>
        <taxon>Chromadorea</taxon>
        <taxon>Rhabditida</taxon>
        <taxon>Tylenchina</taxon>
        <taxon>Panagrolaimomorpha</taxon>
        <taxon>Panagrolaimoidea</taxon>
        <taxon>Panagrolaimidae</taxon>
        <taxon>Panagrolaimus</taxon>
    </lineage>
</organism>
<feature type="domain" description="Protein kinase" evidence="1">
    <location>
        <begin position="1"/>
        <end position="116"/>
    </location>
</feature>
<proteinExistence type="predicted"/>
<evidence type="ECO:0000313" key="3">
    <source>
        <dbReference type="WBParaSite" id="PSU_v2.g21412.t1"/>
    </source>
</evidence>
<dbReference type="GO" id="GO:0016477">
    <property type="term" value="P:cell migration"/>
    <property type="evidence" value="ECO:0007669"/>
    <property type="project" value="TreeGrafter"/>
</dbReference>
<dbReference type="WBParaSite" id="PSU_v2.g21412.t1">
    <property type="protein sequence ID" value="PSU_v2.g21412.t1"/>
    <property type="gene ID" value="PSU_v2.g21412"/>
</dbReference>
<dbReference type="InterPro" id="IPR001245">
    <property type="entry name" value="Ser-Thr/Tyr_kinase_cat_dom"/>
</dbReference>
<evidence type="ECO:0000313" key="2">
    <source>
        <dbReference type="Proteomes" id="UP000887577"/>
    </source>
</evidence>
<sequence length="146" mass="17443">MDINYEYISEANPRLPFRWLPLEALLPTSSQYKTFTFKGDIWSFGILIWEMFERGQELYDGINLPALIRFLKVGHRLPQPQYCPLELYKTMLSCWDEKPENRPDFDALQIEIRDIFRKIKIYESNKLNVAIELNIYGNEYERPNVS</sequence>
<name>A0A914YP49_9BILA</name>
<dbReference type="SMART" id="SM00219">
    <property type="entry name" value="TyrKc"/>
    <property type="match status" value="1"/>
</dbReference>
<dbReference type="InterPro" id="IPR000719">
    <property type="entry name" value="Prot_kinase_dom"/>
</dbReference>